<keyword evidence="3" id="KW-0597">Phosphoprotein</keyword>
<dbReference type="SMART" id="SM00091">
    <property type="entry name" value="PAS"/>
    <property type="match status" value="3"/>
</dbReference>
<dbReference type="EMBL" id="JBHSGP010000014">
    <property type="protein sequence ID" value="MFC4723204.1"/>
    <property type="molecule type" value="Genomic_DNA"/>
</dbReference>
<evidence type="ECO:0000313" key="10">
    <source>
        <dbReference type="Proteomes" id="UP001595953"/>
    </source>
</evidence>
<dbReference type="InterPro" id="IPR052162">
    <property type="entry name" value="Sensor_kinase/Photoreceptor"/>
</dbReference>
<dbReference type="InterPro" id="IPR035965">
    <property type="entry name" value="PAS-like_dom_sf"/>
</dbReference>
<dbReference type="PROSITE" id="PS50112">
    <property type="entry name" value="PAS"/>
    <property type="match status" value="2"/>
</dbReference>
<feature type="domain" description="PAS" evidence="7">
    <location>
        <begin position="262"/>
        <end position="307"/>
    </location>
</feature>
<dbReference type="PANTHER" id="PTHR43304:SF1">
    <property type="entry name" value="PAC DOMAIN-CONTAINING PROTEIN"/>
    <property type="match status" value="1"/>
</dbReference>
<dbReference type="Pfam" id="PF02518">
    <property type="entry name" value="HATPase_c"/>
    <property type="match status" value="1"/>
</dbReference>
<evidence type="ECO:0000259" key="6">
    <source>
        <dbReference type="PROSITE" id="PS50109"/>
    </source>
</evidence>
<dbReference type="SUPFAM" id="SSF55874">
    <property type="entry name" value="ATPase domain of HSP90 chaperone/DNA topoisomerase II/histidine kinase"/>
    <property type="match status" value="1"/>
</dbReference>
<dbReference type="PROSITE" id="PS50113">
    <property type="entry name" value="PAC"/>
    <property type="match status" value="1"/>
</dbReference>
<dbReference type="InterPro" id="IPR005467">
    <property type="entry name" value="His_kinase_dom"/>
</dbReference>
<dbReference type="Proteomes" id="UP001595953">
    <property type="component" value="Unassembled WGS sequence"/>
</dbReference>
<dbReference type="InterPro" id="IPR000700">
    <property type="entry name" value="PAS-assoc_C"/>
</dbReference>
<keyword evidence="10" id="KW-1185">Reference proteome</keyword>
<accession>A0ABV9N6U7</accession>
<evidence type="ECO:0000259" key="8">
    <source>
        <dbReference type="PROSITE" id="PS50113"/>
    </source>
</evidence>
<name>A0ABV9N6U7_9FLAO</name>
<dbReference type="SUPFAM" id="SSF47384">
    <property type="entry name" value="Homodimeric domain of signal transducing histidine kinase"/>
    <property type="match status" value="1"/>
</dbReference>
<feature type="domain" description="PAS" evidence="7">
    <location>
        <begin position="172"/>
        <end position="206"/>
    </location>
</feature>
<dbReference type="InterPro" id="IPR013656">
    <property type="entry name" value="PAS_4"/>
</dbReference>
<gene>
    <name evidence="9" type="ORF">ACFO5O_12785</name>
</gene>
<dbReference type="InterPro" id="IPR036890">
    <property type="entry name" value="HATPase_C_sf"/>
</dbReference>
<dbReference type="Pfam" id="PF13426">
    <property type="entry name" value="PAS_9"/>
    <property type="match status" value="2"/>
</dbReference>
<comment type="caution">
    <text evidence="9">The sequence shown here is derived from an EMBL/GenBank/DDBJ whole genome shotgun (WGS) entry which is preliminary data.</text>
</comment>
<sequence length="619" mass="69433">MMQTINPNILATTEAFDVLKMIKSNVILLSTDPMGRIVYANQKYCDLMETTEVRLIGESATLFESELHTDPLYKDLWQTIKSGNVWKGVLCTNSLKGNTHWLDTTIMPTMDSHGAIEKYVSMFVDITECYEKNKKIADQESKLRTFAESIPNIILSIDRFGRILNVNLGIGNLEIEEVIGTYLYDYINPSDHRMVKRVIKSVFREGIIGQYETSDIDSQGNKMYYISQIGPVFNEFEKVASATISTQNVTKLNKVKAELRENEAKFSAIFKSMNFGIIIVTDEKGVIIEWNKGATKAFGYTELEMLGSPLAKIISKKYIKSSIKGLVNAVKALNKSNSGDLLEMKGLKKNGVEFPIELTISKWDSGNNRYYCAMMLDVSKNKILESKLEQKKKELELFLYRSAHDLKAPFSSAEGLINLIKQHTTNNAVEQLVEMLETTLERGKLMADNLVLASVMSSKEKTIEPIDFTAIINDTLKSLKGTINFDKVEFDANIKVTDTFCSDIELMNSLFQNLIQNAIKYSSVAKGKQSFVKVEIATVPKGVEIRISDNGQGIAPNNIDKIFNMYYRANSSGLPGSGLGLYIVKNIVQDLEGQISVESKLNKGTCFEIMLPTQKESKL</sequence>
<evidence type="ECO:0000259" key="7">
    <source>
        <dbReference type="PROSITE" id="PS50112"/>
    </source>
</evidence>
<dbReference type="Pfam" id="PF08448">
    <property type="entry name" value="PAS_4"/>
    <property type="match status" value="1"/>
</dbReference>
<evidence type="ECO:0000313" key="9">
    <source>
        <dbReference type="EMBL" id="MFC4723204.1"/>
    </source>
</evidence>
<protein>
    <recommendedName>
        <fullName evidence="2">histidine kinase</fullName>
        <ecNumber evidence="2">2.7.13.3</ecNumber>
    </recommendedName>
</protein>
<dbReference type="InterPro" id="IPR000014">
    <property type="entry name" value="PAS"/>
</dbReference>
<keyword evidence="4" id="KW-0808">Transferase</keyword>
<dbReference type="CDD" id="cd00130">
    <property type="entry name" value="PAS"/>
    <property type="match status" value="3"/>
</dbReference>
<dbReference type="SUPFAM" id="SSF55785">
    <property type="entry name" value="PYP-like sensor domain (PAS domain)"/>
    <property type="match status" value="3"/>
</dbReference>
<evidence type="ECO:0000256" key="3">
    <source>
        <dbReference type="ARBA" id="ARBA00022553"/>
    </source>
</evidence>
<dbReference type="PANTHER" id="PTHR43304">
    <property type="entry name" value="PHYTOCHROME-LIKE PROTEIN CPH1"/>
    <property type="match status" value="1"/>
</dbReference>
<keyword evidence="5" id="KW-0418">Kinase</keyword>
<dbReference type="InterPro" id="IPR036097">
    <property type="entry name" value="HisK_dim/P_sf"/>
</dbReference>
<evidence type="ECO:0000256" key="4">
    <source>
        <dbReference type="ARBA" id="ARBA00022679"/>
    </source>
</evidence>
<evidence type="ECO:0000256" key="2">
    <source>
        <dbReference type="ARBA" id="ARBA00012438"/>
    </source>
</evidence>
<dbReference type="InterPro" id="IPR004358">
    <property type="entry name" value="Sig_transdc_His_kin-like_C"/>
</dbReference>
<proteinExistence type="predicted"/>
<dbReference type="PROSITE" id="PS50109">
    <property type="entry name" value="HIS_KIN"/>
    <property type="match status" value="1"/>
</dbReference>
<reference evidence="10" key="1">
    <citation type="journal article" date="2019" name="Int. J. Syst. Evol. Microbiol.">
        <title>The Global Catalogue of Microorganisms (GCM) 10K type strain sequencing project: providing services to taxonomists for standard genome sequencing and annotation.</title>
        <authorList>
            <consortium name="The Broad Institute Genomics Platform"/>
            <consortium name="The Broad Institute Genome Sequencing Center for Infectious Disease"/>
            <person name="Wu L."/>
            <person name="Ma J."/>
        </authorList>
    </citation>
    <scope>NUCLEOTIDE SEQUENCE [LARGE SCALE GENOMIC DNA]</scope>
    <source>
        <strain evidence="10">CCUG 63682</strain>
    </source>
</reference>
<evidence type="ECO:0000256" key="5">
    <source>
        <dbReference type="ARBA" id="ARBA00022777"/>
    </source>
</evidence>
<dbReference type="SMART" id="SM00387">
    <property type="entry name" value="HATPase_c"/>
    <property type="match status" value="1"/>
</dbReference>
<dbReference type="Gene3D" id="3.30.565.10">
    <property type="entry name" value="Histidine kinase-like ATPase, C-terminal domain"/>
    <property type="match status" value="1"/>
</dbReference>
<dbReference type="RefSeq" id="WP_387964380.1">
    <property type="nucleotide sequence ID" value="NZ_JBHSGP010000014.1"/>
</dbReference>
<feature type="domain" description="PAC" evidence="8">
    <location>
        <begin position="84"/>
        <end position="138"/>
    </location>
</feature>
<evidence type="ECO:0000256" key="1">
    <source>
        <dbReference type="ARBA" id="ARBA00000085"/>
    </source>
</evidence>
<dbReference type="NCBIfam" id="TIGR00229">
    <property type="entry name" value="sensory_box"/>
    <property type="match status" value="3"/>
</dbReference>
<dbReference type="InterPro" id="IPR003594">
    <property type="entry name" value="HATPase_dom"/>
</dbReference>
<dbReference type="PRINTS" id="PR00344">
    <property type="entry name" value="BCTRLSENSOR"/>
</dbReference>
<feature type="domain" description="Histidine kinase" evidence="6">
    <location>
        <begin position="401"/>
        <end position="615"/>
    </location>
</feature>
<comment type="catalytic activity">
    <reaction evidence="1">
        <text>ATP + protein L-histidine = ADP + protein N-phospho-L-histidine.</text>
        <dbReference type="EC" id="2.7.13.3"/>
    </reaction>
</comment>
<dbReference type="CDD" id="cd00075">
    <property type="entry name" value="HATPase"/>
    <property type="match status" value="1"/>
</dbReference>
<dbReference type="Gene3D" id="3.30.450.20">
    <property type="entry name" value="PAS domain"/>
    <property type="match status" value="3"/>
</dbReference>
<organism evidence="9 10">
    <name type="scientific">Geojedonia litorea</name>
    <dbReference type="NCBI Taxonomy" id="1268269"/>
    <lineage>
        <taxon>Bacteria</taxon>
        <taxon>Pseudomonadati</taxon>
        <taxon>Bacteroidota</taxon>
        <taxon>Flavobacteriia</taxon>
        <taxon>Flavobacteriales</taxon>
        <taxon>Flavobacteriaceae</taxon>
        <taxon>Geojedonia</taxon>
    </lineage>
</organism>
<dbReference type="EC" id="2.7.13.3" evidence="2"/>